<evidence type="ECO:0000256" key="8">
    <source>
        <dbReference type="SAM" id="Phobius"/>
    </source>
</evidence>
<keyword evidence="8" id="KW-0812">Transmembrane</keyword>
<evidence type="ECO:0000256" key="1">
    <source>
        <dbReference type="ARBA" id="ARBA00004572"/>
    </source>
</evidence>
<dbReference type="InterPro" id="IPR003960">
    <property type="entry name" value="ATPase_AAA_CS"/>
</dbReference>
<accession>A0ABQ7D089</accession>
<dbReference type="InterPro" id="IPR003593">
    <property type="entry name" value="AAA+_ATPase"/>
</dbReference>
<sequence>MRRSSAKRDTSFLEQLILYVAGAAFTSLSLYVCARHFDPNRDAATKALKHKRELSKRLGRPLIQTNQYEDVIACDVINPQNIDVEFDSIGGLESIKQALYELVILPLKRPELFAYGKLLGPQKGVLLYGPPGTGKTMLAKAIAKESGAVFINVKVSNLMSKWFGDAQKLVAAVFSLAEKLQPAIIFIDEVDSFLGQRRATDNEAMANMKTEFMALWDGFTTDHVEFDSIGGLESIKQALYELVILPLKRPELFAYGKLLGPQKGVLLYGPPGTGKTMLAKAIAKESGAVFINVKVSNLMSKWFGDAQKLVAAVFSLAEKLQPAIIFIDEVDSFLGQRRATDNEAMANMKTEFMALWDGFTTDQNARVMVLAATNRPSELDEAILRRFPQAFEIGTPDRKERAQILEVVLKGERVEPGIDYDRIAGLCEDYTGSDIFELCKKAAYFPIREILEEEKRGRQVSVPRPLTQFDLEKVLATSKKTQVAASEYSGSSSHASVWRSPRDSEEVQAAINGISKLFTPRIVNHQSDSQDPSRHDPEGDSE</sequence>
<dbReference type="SMART" id="SM00382">
    <property type="entry name" value="AAA"/>
    <property type="match status" value="2"/>
</dbReference>
<keyword evidence="5" id="KW-0496">Mitochondrion</keyword>
<keyword evidence="8" id="KW-1133">Transmembrane helix</keyword>
<keyword evidence="3" id="KW-1000">Mitochondrion outer membrane</keyword>
<comment type="similarity">
    <text evidence="6">Belongs to the AAA ATPase family.</text>
</comment>
<feature type="compositionally biased region" description="Low complexity" evidence="7">
    <location>
        <begin position="484"/>
        <end position="496"/>
    </location>
</feature>
<feature type="region of interest" description="Disordered" evidence="7">
    <location>
        <begin position="520"/>
        <end position="542"/>
    </location>
</feature>
<dbReference type="PANTHER" id="PTHR45644">
    <property type="entry name" value="AAA ATPASE, PUTATIVE (AFU_ORTHOLOGUE AFUA_2G12920)-RELATED-RELATED"/>
    <property type="match status" value="1"/>
</dbReference>
<dbReference type="InterPro" id="IPR041569">
    <property type="entry name" value="AAA_lid_3"/>
</dbReference>
<feature type="compositionally biased region" description="Basic and acidic residues" evidence="7">
    <location>
        <begin position="531"/>
        <end position="542"/>
    </location>
</feature>
<dbReference type="Proteomes" id="UP000266723">
    <property type="component" value="Unassembled WGS sequence"/>
</dbReference>
<evidence type="ECO:0000256" key="2">
    <source>
        <dbReference type="ARBA" id="ARBA00022741"/>
    </source>
</evidence>
<keyword evidence="8" id="KW-0472">Membrane</keyword>
<evidence type="ECO:0000259" key="9">
    <source>
        <dbReference type="SMART" id="SM00382"/>
    </source>
</evidence>
<proteinExistence type="inferred from homology"/>
<evidence type="ECO:0000313" key="11">
    <source>
        <dbReference type="Proteomes" id="UP000266723"/>
    </source>
</evidence>
<organism evidence="10 11">
    <name type="scientific">Brassica cretica</name>
    <name type="common">Mustard</name>
    <dbReference type="NCBI Taxonomy" id="69181"/>
    <lineage>
        <taxon>Eukaryota</taxon>
        <taxon>Viridiplantae</taxon>
        <taxon>Streptophyta</taxon>
        <taxon>Embryophyta</taxon>
        <taxon>Tracheophyta</taxon>
        <taxon>Spermatophyta</taxon>
        <taxon>Magnoliopsida</taxon>
        <taxon>eudicotyledons</taxon>
        <taxon>Gunneridae</taxon>
        <taxon>Pentapetalae</taxon>
        <taxon>rosids</taxon>
        <taxon>malvids</taxon>
        <taxon>Brassicales</taxon>
        <taxon>Brassicaceae</taxon>
        <taxon>Brassiceae</taxon>
        <taxon>Brassica</taxon>
    </lineage>
</organism>
<dbReference type="InterPro" id="IPR051701">
    <property type="entry name" value="Mito_OM_Translocase_MSP1"/>
</dbReference>
<dbReference type="Gene3D" id="1.10.8.60">
    <property type="match status" value="1"/>
</dbReference>
<dbReference type="InterPro" id="IPR003959">
    <property type="entry name" value="ATPase_AAA_core"/>
</dbReference>
<dbReference type="SUPFAM" id="SSF52540">
    <property type="entry name" value="P-loop containing nucleoside triphosphate hydrolases"/>
    <property type="match status" value="2"/>
</dbReference>
<dbReference type="PANTHER" id="PTHR45644:SF28">
    <property type="entry name" value="26S PROTEASOME REGULATORY PARTICLE CHAIN RPT6-LIKE PROTEIN"/>
    <property type="match status" value="1"/>
</dbReference>
<dbReference type="Gene3D" id="3.40.50.300">
    <property type="entry name" value="P-loop containing nucleotide triphosphate hydrolases"/>
    <property type="match status" value="2"/>
</dbReference>
<evidence type="ECO:0000256" key="5">
    <source>
        <dbReference type="ARBA" id="ARBA00023128"/>
    </source>
</evidence>
<name>A0ABQ7D089_BRACR</name>
<feature type="domain" description="AAA+ ATPase" evidence="9">
    <location>
        <begin position="261"/>
        <end position="397"/>
    </location>
</feature>
<comment type="subcellular location">
    <subcellularLocation>
        <location evidence="1">Mitochondrion outer membrane</location>
        <topology evidence="1">Single-pass membrane protein</topology>
    </subcellularLocation>
</comment>
<feature type="region of interest" description="Disordered" evidence="7">
    <location>
        <begin position="484"/>
        <end position="504"/>
    </location>
</feature>
<dbReference type="PROSITE" id="PS00674">
    <property type="entry name" value="AAA"/>
    <property type="match status" value="1"/>
</dbReference>
<evidence type="ECO:0000313" key="10">
    <source>
        <dbReference type="EMBL" id="KAF3565671.1"/>
    </source>
</evidence>
<reference evidence="10 11" key="1">
    <citation type="journal article" date="2020" name="BMC Genomics">
        <title>Intraspecific diversification of the crop wild relative Brassica cretica Lam. using demographic model selection.</title>
        <authorList>
            <person name="Kioukis A."/>
            <person name="Michalopoulou V.A."/>
            <person name="Briers L."/>
            <person name="Pirintsos S."/>
            <person name="Studholme D.J."/>
            <person name="Pavlidis P."/>
            <person name="Sarris P.F."/>
        </authorList>
    </citation>
    <scope>NUCLEOTIDE SEQUENCE [LARGE SCALE GENOMIC DNA]</scope>
    <source>
        <strain evidence="11">cv. PFS-1207/04</strain>
    </source>
</reference>
<evidence type="ECO:0000256" key="7">
    <source>
        <dbReference type="SAM" id="MobiDB-lite"/>
    </source>
</evidence>
<dbReference type="EMBL" id="QGKV02000759">
    <property type="protein sequence ID" value="KAF3565671.1"/>
    <property type="molecule type" value="Genomic_DNA"/>
</dbReference>
<keyword evidence="4 6" id="KW-0067">ATP-binding</keyword>
<feature type="domain" description="AAA+ ATPase" evidence="9">
    <location>
        <begin position="121"/>
        <end position="230"/>
    </location>
</feature>
<dbReference type="CDD" id="cd19520">
    <property type="entry name" value="RecA-like_ATAD1"/>
    <property type="match status" value="1"/>
</dbReference>
<keyword evidence="11" id="KW-1185">Reference proteome</keyword>
<gene>
    <name evidence="10" type="ORF">DY000_02016935</name>
</gene>
<comment type="caution">
    <text evidence="10">The sequence shown here is derived from an EMBL/GenBank/DDBJ whole genome shotgun (WGS) entry which is preliminary data.</text>
</comment>
<dbReference type="Pfam" id="PF00004">
    <property type="entry name" value="AAA"/>
    <property type="match status" value="2"/>
</dbReference>
<evidence type="ECO:0000256" key="6">
    <source>
        <dbReference type="RuleBase" id="RU003651"/>
    </source>
</evidence>
<dbReference type="InterPro" id="IPR027417">
    <property type="entry name" value="P-loop_NTPase"/>
</dbReference>
<protein>
    <recommendedName>
        <fullName evidence="9">AAA+ ATPase domain-containing protein</fullName>
    </recommendedName>
</protein>
<evidence type="ECO:0000256" key="4">
    <source>
        <dbReference type="ARBA" id="ARBA00022840"/>
    </source>
</evidence>
<feature type="transmembrane region" description="Helical" evidence="8">
    <location>
        <begin position="12"/>
        <end position="32"/>
    </location>
</feature>
<keyword evidence="2 6" id="KW-0547">Nucleotide-binding</keyword>
<evidence type="ECO:0000256" key="3">
    <source>
        <dbReference type="ARBA" id="ARBA00022787"/>
    </source>
</evidence>
<dbReference type="Pfam" id="PF17862">
    <property type="entry name" value="AAA_lid_3"/>
    <property type="match status" value="1"/>
</dbReference>